<gene>
    <name evidence="1" type="ORF">POPTR_011G113201</name>
</gene>
<dbReference type="AlphaFoldDB" id="A0A3N7FVX6"/>
<evidence type="ECO:0000313" key="2">
    <source>
        <dbReference type="Proteomes" id="UP000006729"/>
    </source>
</evidence>
<name>A0A3N7FVX6_POPTR</name>
<dbReference type="EMBL" id="CM009300">
    <property type="protein sequence ID" value="RQO97830.1"/>
    <property type="molecule type" value="Genomic_DNA"/>
</dbReference>
<proteinExistence type="predicted"/>
<reference evidence="1 2" key="1">
    <citation type="journal article" date="2006" name="Science">
        <title>The genome of black cottonwood, Populus trichocarpa (Torr. &amp; Gray).</title>
        <authorList>
            <person name="Tuskan G.A."/>
            <person name="Difazio S."/>
            <person name="Jansson S."/>
            <person name="Bohlmann J."/>
            <person name="Grigoriev I."/>
            <person name="Hellsten U."/>
            <person name="Putnam N."/>
            <person name="Ralph S."/>
            <person name="Rombauts S."/>
            <person name="Salamov A."/>
            <person name="Schein J."/>
            <person name="Sterck L."/>
            <person name="Aerts A."/>
            <person name="Bhalerao R.R."/>
            <person name="Bhalerao R.P."/>
            <person name="Blaudez D."/>
            <person name="Boerjan W."/>
            <person name="Brun A."/>
            <person name="Brunner A."/>
            <person name="Busov V."/>
            <person name="Campbell M."/>
            <person name="Carlson J."/>
            <person name="Chalot M."/>
            <person name="Chapman J."/>
            <person name="Chen G.L."/>
            <person name="Cooper D."/>
            <person name="Coutinho P.M."/>
            <person name="Couturier J."/>
            <person name="Covert S."/>
            <person name="Cronk Q."/>
            <person name="Cunningham R."/>
            <person name="Davis J."/>
            <person name="Degroeve S."/>
            <person name="Dejardin A."/>
            <person name="Depamphilis C."/>
            <person name="Detter J."/>
            <person name="Dirks B."/>
            <person name="Dubchak I."/>
            <person name="Duplessis S."/>
            <person name="Ehlting J."/>
            <person name="Ellis B."/>
            <person name="Gendler K."/>
            <person name="Goodstein D."/>
            <person name="Gribskov M."/>
            <person name="Grimwood J."/>
            <person name="Groover A."/>
            <person name="Gunter L."/>
            <person name="Hamberger B."/>
            <person name="Heinze B."/>
            <person name="Helariutta Y."/>
            <person name="Henrissat B."/>
            <person name="Holligan D."/>
            <person name="Holt R."/>
            <person name="Huang W."/>
            <person name="Islam-Faridi N."/>
            <person name="Jones S."/>
            <person name="Jones-Rhoades M."/>
            <person name="Jorgensen R."/>
            <person name="Joshi C."/>
            <person name="Kangasjarvi J."/>
            <person name="Karlsson J."/>
            <person name="Kelleher C."/>
            <person name="Kirkpatrick R."/>
            <person name="Kirst M."/>
            <person name="Kohler A."/>
            <person name="Kalluri U."/>
            <person name="Larimer F."/>
            <person name="Leebens-Mack J."/>
            <person name="Leple J.C."/>
            <person name="Locascio P."/>
            <person name="Lou Y."/>
            <person name="Lucas S."/>
            <person name="Martin F."/>
            <person name="Montanini B."/>
            <person name="Napoli C."/>
            <person name="Nelson D.R."/>
            <person name="Nelson C."/>
            <person name="Nieminen K."/>
            <person name="Nilsson O."/>
            <person name="Pereda V."/>
            <person name="Peter G."/>
            <person name="Philippe R."/>
            <person name="Pilate G."/>
            <person name="Poliakov A."/>
            <person name="Razumovskaya J."/>
            <person name="Richardson P."/>
            <person name="Rinaldi C."/>
            <person name="Ritland K."/>
            <person name="Rouze P."/>
            <person name="Ryaboy D."/>
            <person name="Schmutz J."/>
            <person name="Schrader J."/>
            <person name="Segerman B."/>
            <person name="Shin H."/>
            <person name="Siddiqui A."/>
            <person name="Sterky F."/>
            <person name="Terry A."/>
            <person name="Tsai C.J."/>
            <person name="Uberbacher E."/>
            <person name="Unneberg P."/>
            <person name="Vahala J."/>
            <person name="Wall K."/>
            <person name="Wessler S."/>
            <person name="Yang G."/>
            <person name="Yin T."/>
            <person name="Douglas C."/>
            <person name="Marra M."/>
            <person name="Sandberg G."/>
            <person name="Van de Peer Y."/>
            <person name="Rokhsar D."/>
        </authorList>
    </citation>
    <scope>NUCLEOTIDE SEQUENCE [LARGE SCALE GENOMIC DNA]</scope>
    <source>
        <strain evidence="2">cv. Nisqually</strain>
    </source>
</reference>
<dbReference type="InParanoid" id="A0A3N7FVX6"/>
<dbReference type="Proteomes" id="UP000006729">
    <property type="component" value="Chromosome 11"/>
</dbReference>
<dbReference type="InterPro" id="IPR036282">
    <property type="entry name" value="Glutathione-S-Trfase_C_sf"/>
</dbReference>
<accession>A0A3N7FVX6</accession>
<protein>
    <recommendedName>
        <fullName evidence="3">GST C-terminal domain-containing protein</fullName>
    </recommendedName>
</protein>
<dbReference type="Gene3D" id="1.20.1050.10">
    <property type="match status" value="1"/>
</dbReference>
<organism evidence="1 2">
    <name type="scientific">Populus trichocarpa</name>
    <name type="common">Western balsam poplar</name>
    <name type="synonym">Populus balsamifera subsp. trichocarpa</name>
    <dbReference type="NCBI Taxonomy" id="3694"/>
    <lineage>
        <taxon>Eukaryota</taxon>
        <taxon>Viridiplantae</taxon>
        <taxon>Streptophyta</taxon>
        <taxon>Embryophyta</taxon>
        <taxon>Tracheophyta</taxon>
        <taxon>Spermatophyta</taxon>
        <taxon>Magnoliopsida</taxon>
        <taxon>eudicotyledons</taxon>
        <taxon>Gunneridae</taxon>
        <taxon>Pentapetalae</taxon>
        <taxon>rosids</taxon>
        <taxon>fabids</taxon>
        <taxon>Malpighiales</taxon>
        <taxon>Salicaceae</taxon>
        <taxon>Saliceae</taxon>
        <taxon>Populus</taxon>
    </lineage>
</organism>
<keyword evidence="2" id="KW-1185">Reference proteome</keyword>
<evidence type="ECO:0008006" key="3">
    <source>
        <dbReference type="Google" id="ProtNLM"/>
    </source>
</evidence>
<dbReference type="SUPFAM" id="SSF47616">
    <property type="entry name" value="GST C-terminal domain-like"/>
    <property type="match status" value="1"/>
</dbReference>
<evidence type="ECO:0000313" key="1">
    <source>
        <dbReference type="EMBL" id="RQO97830.1"/>
    </source>
</evidence>
<sequence length="46" mass="5412">MVAEFPKLVEWGERCLQKESVSKYLSDQKEVYEVVLQIIKQKLGIE</sequence>